<feature type="transmembrane region" description="Helical" evidence="13">
    <location>
        <begin position="96"/>
        <end position="119"/>
    </location>
</feature>
<evidence type="ECO:0000256" key="10">
    <source>
        <dbReference type="ARBA" id="ARBA00023136"/>
    </source>
</evidence>
<keyword evidence="10 13" id="KW-0472">Membrane</keyword>
<comment type="catalytic activity">
    <reaction evidence="12 13">
        <text>a quinone + NADH + 5 H(+)(in) = a quinol + NAD(+) + 4 H(+)(out)</text>
        <dbReference type="Rhea" id="RHEA:57888"/>
        <dbReference type="ChEBI" id="CHEBI:15378"/>
        <dbReference type="ChEBI" id="CHEBI:24646"/>
        <dbReference type="ChEBI" id="CHEBI:57540"/>
        <dbReference type="ChEBI" id="CHEBI:57945"/>
        <dbReference type="ChEBI" id="CHEBI:132124"/>
    </reaction>
</comment>
<organism evidence="14 15">
    <name type="scientific">Lichenicoccus roseus</name>
    <dbReference type="NCBI Taxonomy" id="2683649"/>
    <lineage>
        <taxon>Bacteria</taxon>
        <taxon>Pseudomonadati</taxon>
        <taxon>Pseudomonadota</taxon>
        <taxon>Alphaproteobacteria</taxon>
        <taxon>Acetobacterales</taxon>
        <taxon>Acetobacteraceae</taxon>
        <taxon>Lichenicoccus</taxon>
    </lineage>
</organism>
<evidence type="ECO:0000313" key="15">
    <source>
        <dbReference type="Proteomes" id="UP000305654"/>
    </source>
</evidence>
<keyword evidence="6 13" id="KW-0874">Quinone</keyword>
<proteinExistence type="inferred from homology"/>
<evidence type="ECO:0000256" key="9">
    <source>
        <dbReference type="ARBA" id="ARBA00023027"/>
    </source>
</evidence>
<dbReference type="GO" id="GO:0016491">
    <property type="term" value="F:oxidoreductase activity"/>
    <property type="evidence" value="ECO:0007669"/>
    <property type="project" value="UniProtKB-KW"/>
</dbReference>
<evidence type="ECO:0000256" key="3">
    <source>
        <dbReference type="ARBA" id="ARBA00019907"/>
    </source>
</evidence>
<dbReference type="GO" id="GO:0005886">
    <property type="term" value="C:plasma membrane"/>
    <property type="evidence" value="ECO:0007669"/>
    <property type="project" value="UniProtKB-SubCell"/>
</dbReference>
<evidence type="ECO:0000256" key="4">
    <source>
        <dbReference type="ARBA" id="ARBA00022475"/>
    </source>
</evidence>
<dbReference type="FunFam" id="1.20.120.1200:FF:000001">
    <property type="entry name" value="NADH-quinone oxidoreductase subunit J"/>
    <property type="match status" value="1"/>
</dbReference>
<dbReference type="GO" id="GO:0008137">
    <property type="term" value="F:NADH dehydrogenase (ubiquinone) activity"/>
    <property type="evidence" value="ECO:0007669"/>
    <property type="project" value="UniProtKB-UniRule"/>
</dbReference>
<evidence type="ECO:0000256" key="8">
    <source>
        <dbReference type="ARBA" id="ARBA00022989"/>
    </source>
</evidence>
<feature type="transmembrane region" description="Helical" evidence="13">
    <location>
        <begin position="29"/>
        <end position="49"/>
    </location>
</feature>
<comment type="function">
    <text evidence="13">NDH-1 shuttles electrons from NADH, via FMN and iron-sulfur (Fe-S) centers, to quinones in the respiratory chain. Couples the redox reaction to proton translocation (for every two electrons transferred, four hydrogen ions are translocated across the cytoplasmic membrane), and thus conserves the redox energy in a proton gradient.</text>
</comment>
<feature type="transmembrane region" description="Helical" evidence="13">
    <location>
        <begin position="56"/>
        <end position="76"/>
    </location>
</feature>
<keyword evidence="5 13" id="KW-0812">Transmembrane</keyword>
<comment type="subunit">
    <text evidence="11">Composed of 13 different subunits. Subunits NuoA, H, J, K, L, M, N constitute the membrane sector of the complex.</text>
</comment>
<feature type="transmembrane region" description="Helical" evidence="13">
    <location>
        <begin position="131"/>
        <end position="156"/>
    </location>
</feature>
<comment type="caution">
    <text evidence="14">The sequence shown here is derived from an EMBL/GenBank/DDBJ whole genome shotgun (WGS) entry which is preliminary data.</text>
</comment>
<sequence length="166" mass="17310">MNALFTLAAIVAVISTTMVVTRTVAVHALLYLVVSLLAVATVFFTLGAAFAAALEVIIYAGAIMILFVFVVMMLNLDRDDADRENTWLTPRVWAGPALLSAVLAGELLYAGIAGHGTIVAAREVGPVQVGLALFGPYLLAVELASLLLLAGLISAYHLGRDSGRGG</sequence>
<dbReference type="OrthoDB" id="9795409at2"/>
<dbReference type="InterPro" id="IPR001457">
    <property type="entry name" value="NADH_UbQ/plastoQ_OxRdtase_su6"/>
</dbReference>
<evidence type="ECO:0000256" key="12">
    <source>
        <dbReference type="ARBA" id="ARBA00047712"/>
    </source>
</evidence>
<accession>A0A5R9J4F7</accession>
<comment type="subcellular location">
    <subcellularLocation>
        <location evidence="1 13">Cell membrane</location>
        <topology evidence="1 13">Multi-pass membrane protein</topology>
    </subcellularLocation>
</comment>
<reference evidence="14 15" key="1">
    <citation type="submission" date="2019-05" db="EMBL/GenBank/DDBJ databases">
        <authorList>
            <person name="Pankratov T."/>
            <person name="Grouzdev D."/>
        </authorList>
    </citation>
    <scope>NUCLEOTIDE SEQUENCE [LARGE SCALE GENOMIC DNA]</scope>
    <source>
        <strain evidence="14 15">KEBCLARHB70R</strain>
    </source>
</reference>
<evidence type="ECO:0000256" key="7">
    <source>
        <dbReference type="ARBA" id="ARBA00022967"/>
    </source>
</evidence>
<dbReference type="AlphaFoldDB" id="A0A5R9J4F7"/>
<evidence type="ECO:0000256" key="5">
    <source>
        <dbReference type="ARBA" id="ARBA00022692"/>
    </source>
</evidence>
<dbReference type="PANTHER" id="PTHR33269:SF17">
    <property type="entry name" value="NADH-UBIQUINONE OXIDOREDUCTASE CHAIN 6"/>
    <property type="match status" value="1"/>
</dbReference>
<keyword evidence="4 13" id="KW-1003">Cell membrane</keyword>
<dbReference type="EMBL" id="VCDI01000005">
    <property type="protein sequence ID" value="TLU71753.1"/>
    <property type="molecule type" value="Genomic_DNA"/>
</dbReference>
<dbReference type="PANTHER" id="PTHR33269">
    <property type="entry name" value="NADH-UBIQUINONE OXIDOREDUCTASE CHAIN 6"/>
    <property type="match status" value="1"/>
</dbReference>
<evidence type="ECO:0000256" key="2">
    <source>
        <dbReference type="ARBA" id="ARBA00005698"/>
    </source>
</evidence>
<evidence type="ECO:0000256" key="1">
    <source>
        <dbReference type="ARBA" id="ARBA00004651"/>
    </source>
</evidence>
<dbReference type="Gene3D" id="1.20.120.1200">
    <property type="entry name" value="NADH-ubiquinone/plastoquinone oxidoreductase chain 6, subunit NuoJ"/>
    <property type="match status" value="1"/>
</dbReference>
<evidence type="ECO:0000256" key="6">
    <source>
        <dbReference type="ARBA" id="ARBA00022719"/>
    </source>
</evidence>
<protein>
    <recommendedName>
        <fullName evidence="3 13">NADH-quinone oxidoreductase subunit J</fullName>
        <ecNumber evidence="13">7.1.1.-</ecNumber>
    </recommendedName>
</protein>
<dbReference type="GO" id="GO:0048038">
    <property type="term" value="F:quinone binding"/>
    <property type="evidence" value="ECO:0007669"/>
    <property type="project" value="UniProtKB-UniRule"/>
</dbReference>
<gene>
    <name evidence="14" type="primary">nuoJ</name>
    <name evidence="14" type="ORF">FE263_14905</name>
</gene>
<keyword evidence="8 13" id="KW-1133">Transmembrane helix</keyword>
<dbReference type="Pfam" id="PF00499">
    <property type="entry name" value="Oxidored_q3"/>
    <property type="match status" value="1"/>
</dbReference>
<comment type="similarity">
    <text evidence="2 13">Belongs to the complex I subunit 6 family.</text>
</comment>
<evidence type="ECO:0000256" key="13">
    <source>
        <dbReference type="RuleBase" id="RU004429"/>
    </source>
</evidence>
<dbReference type="NCBIfam" id="NF005162">
    <property type="entry name" value="PRK06638.1-1"/>
    <property type="match status" value="1"/>
</dbReference>
<dbReference type="EC" id="7.1.1.-" evidence="13"/>
<evidence type="ECO:0000256" key="11">
    <source>
        <dbReference type="ARBA" id="ARBA00025811"/>
    </source>
</evidence>
<dbReference type="InterPro" id="IPR042106">
    <property type="entry name" value="Nuo/plastoQ_OxRdtase_6_NuoJ"/>
</dbReference>
<keyword evidence="15" id="KW-1185">Reference proteome</keyword>
<dbReference type="Proteomes" id="UP000305654">
    <property type="component" value="Unassembled WGS sequence"/>
</dbReference>
<evidence type="ECO:0000313" key="14">
    <source>
        <dbReference type="EMBL" id="TLU71753.1"/>
    </source>
</evidence>
<dbReference type="RefSeq" id="WP_138326823.1">
    <property type="nucleotide sequence ID" value="NZ_VCDI01000005.1"/>
</dbReference>
<name>A0A5R9J4F7_9PROT</name>
<keyword evidence="7" id="KW-1278">Translocase</keyword>
<comment type="caution">
    <text evidence="13">Lacks conserved residue(s) required for the propagation of feature annotation.</text>
</comment>
<keyword evidence="14" id="KW-0560">Oxidoreductase</keyword>
<keyword evidence="9 13" id="KW-0520">NAD</keyword>